<dbReference type="Proteomes" id="UP000887572">
    <property type="component" value="Unplaced"/>
</dbReference>
<dbReference type="Gene3D" id="2.60.120.920">
    <property type="match status" value="1"/>
</dbReference>
<dbReference type="InterPro" id="IPR001870">
    <property type="entry name" value="B30.2/SPRY"/>
</dbReference>
<dbReference type="InterPro" id="IPR013320">
    <property type="entry name" value="ConA-like_dom_sf"/>
</dbReference>
<dbReference type="InterPro" id="IPR044736">
    <property type="entry name" value="Gid1/RanBPM/SPLA_SPRY"/>
</dbReference>
<accession>A0A914HB53</accession>
<protein>
    <submittedName>
        <fullName evidence="3">B30.2/SPRY domain-containing protein</fullName>
    </submittedName>
</protein>
<dbReference type="PANTHER" id="PTHR12864">
    <property type="entry name" value="RAN BINDING PROTEIN 9-RELATED"/>
    <property type="match status" value="1"/>
</dbReference>
<name>A0A914HB53_GLORO</name>
<proteinExistence type="predicted"/>
<reference evidence="3" key="1">
    <citation type="submission" date="2022-11" db="UniProtKB">
        <authorList>
            <consortium name="WormBaseParasite"/>
        </authorList>
    </citation>
    <scope>IDENTIFICATION</scope>
</reference>
<dbReference type="Pfam" id="PF00622">
    <property type="entry name" value="SPRY"/>
    <property type="match status" value="1"/>
</dbReference>
<sequence>MENSGDASNKNDSQIKRRRRLQLELQCEVICALPFHYGRRMLLLCHPIATNCVALVRKQKKKFENRWDPMARHGSLRIIEPKRLVVQFTGENEGYRSVFAERPIPEKYFGIFYYKVKILGKENIFSIGLSTKQKTLDGWVGYYKGTYAYGSWGYFWGHAVAGCSRWNGNPYIGGKPQFGVGDVIGCGVNLATRQIIYTKNGQSLENLNQLSLKLELRRFDKNNWLLVRCPIERDEAKWAKWEREAAAELDCFWQWNCIGICLNDWDIGDFLPHF</sequence>
<dbReference type="SUPFAM" id="SSF49899">
    <property type="entry name" value="Concanavalin A-like lectins/glucanases"/>
    <property type="match status" value="1"/>
</dbReference>
<feature type="domain" description="B30.2/SPRY" evidence="1">
    <location>
        <begin position="45"/>
        <end position="245"/>
    </location>
</feature>
<dbReference type="InterPro" id="IPR043136">
    <property type="entry name" value="B30.2/SPRY_sf"/>
</dbReference>
<dbReference type="PROSITE" id="PS50188">
    <property type="entry name" value="B302_SPRY"/>
    <property type="match status" value="1"/>
</dbReference>
<evidence type="ECO:0000259" key="1">
    <source>
        <dbReference type="PROSITE" id="PS50188"/>
    </source>
</evidence>
<dbReference type="InterPro" id="IPR003877">
    <property type="entry name" value="SPRY_dom"/>
</dbReference>
<evidence type="ECO:0000313" key="3">
    <source>
        <dbReference type="WBParaSite" id="Gr19_v10_g15444.t1"/>
    </source>
</evidence>
<dbReference type="InterPro" id="IPR050618">
    <property type="entry name" value="Ubq-SigPath_Reg"/>
</dbReference>
<organism evidence="2 3">
    <name type="scientific">Globodera rostochiensis</name>
    <name type="common">Golden nematode worm</name>
    <name type="synonym">Heterodera rostochiensis</name>
    <dbReference type="NCBI Taxonomy" id="31243"/>
    <lineage>
        <taxon>Eukaryota</taxon>
        <taxon>Metazoa</taxon>
        <taxon>Ecdysozoa</taxon>
        <taxon>Nematoda</taxon>
        <taxon>Chromadorea</taxon>
        <taxon>Rhabditida</taxon>
        <taxon>Tylenchina</taxon>
        <taxon>Tylenchomorpha</taxon>
        <taxon>Tylenchoidea</taxon>
        <taxon>Heteroderidae</taxon>
        <taxon>Heteroderinae</taxon>
        <taxon>Globodera</taxon>
    </lineage>
</organism>
<dbReference type="AlphaFoldDB" id="A0A914HB53"/>
<dbReference type="CDD" id="cd12885">
    <property type="entry name" value="SPRY_RanBP_like"/>
    <property type="match status" value="1"/>
</dbReference>
<dbReference type="WBParaSite" id="Gr19_v10_g15444.t1">
    <property type="protein sequence ID" value="Gr19_v10_g15444.t1"/>
    <property type="gene ID" value="Gr19_v10_g15444"/>
</dbReference>
<evidence type="ECO:0000313" key="2">
    <source>
        <dbReference type="Proteomes" id="UP000887572"/>
    </source>
</evidence>
<keyword evidence="2" id="KW-1185">Reference proteome</keyword>